<dbReference type="AlphaFoldDB" id="A0A3S2XKP5"/>
<feature type="domain" description="DUF4982" evidence="9">
    <location>
        <begin position="634"/>
        <end position="692"/>
    </location>
</feature>
<dbReference type="Pfam" id="PF16355">
    <property type="entry name" value="DUF4982"/>
    <property type="match status" value="1"/>
</dbReference>
<evidence type="ECO:0000259" key="9">
    <source>
        <dbReference type="Pfam" id="PF16355"/>
    </source>
</evidence>
<dbReference type="Gene3D" id="3.20.20.80">
    <property type="entry name" value="Glycosidases"/>
    <property type="match status" value="1"/>
</dbReference>
<keyword evidence="5" id="KW-0732">Signal</keyword>
<dbReference type="Pfam" id="PF00703">
    <property type="entry name" value="Glyco_hydro_2"/>
    <property type="match status" value="1"/>
</dbReference>
<evidence type="ECO:0000313" key="11">
    <source>
        <dbReference type="EMBL" id="RVT78372.1"/>
    </source>
</evidence>
<feature type="domain" description="Glycosyl hydrolases family 2 sugar binding" evidence="8">
    <location>
        <begin position="51"/>
        <end position="188"/>
    </location>
</feature>
<evidence type="ECO:0000256" key="4">
    <source>
        <dbReference type="SAM" id="MobiDB-lite"/>
    </source>
</evidence>
<evidence type="ECO:0000259" key="10">
    <source>
        <dbReference type="Pfam" id="PF18565"/>
    </source>
</evidence>
<evidence type="ECO:0000313" key="12">
    <source>
        <dbReference type="Proteomes" id="UP000285211"/>
    </source>
</evidence>
<dbReference type="PANTHER" id="PTHR42732">
    <property type="entry name" value="BETA-GALACTOSIDASE"/>
    <property type="match status" value="1"/>
</dbReference>
<evidence type="ECO:0000256" key="3">
    <source>
        <dbReference type="ARBA" id="ARBA00023295"/>
    </source>
</evidence>
<evidence type="ECO:0000259" key="8">
    <source>
        <dbReference type="Pfam" id="PF02837"/>
    </source>
</evidence>
<feature type="domain" description="Glycoside hydrolase family 2 immunoglobulin-like beta-sandwich" evidence="6">
    <location>
        <begin position="216"/>
        <end position="316"/>
    </location>
</feature>
<dbReference type="SUPFAM" id="SSF49785">
    <property type="entry name" value="Galactose-binding domain-like"/>
    <property type="match status" value="1"/>
</dbReference>
<dbReference type="PANTHER" id="PTHR42732:SF1">
    <property type="entry name" value="BETA-MANNOSIDASE"/>
    <property type="match status" value="1"/>
</dbReference>
<keyword evidence="2 11" id="KW-0378">Hydrolase</keyword>
<comment type="caution">
    <text evidence="11">The sequence shown here is derived from an EMBL/GenBank/DDBJ whole genome shotgun (WGS) entry which is preliminary data.</text>
</comment>
<evidence type="ECO:0000256" key="5">
    <source>
        <dbReference type="SAM" id="SignalP"/>
    </source>
</evidence>
<proteinExistence type="inferred from homology"/>
<dbReference type="Gene3D" id="2.60.120.260">
    <property type="entry name" value="Galactose-binding domain-like"/>
    <property type="match status" value="2"/>
</dbReference>
<accession>A0A3S2XKP5</accession>
<dbReference type="InterPro" id="IPR006102">
    <property type="entry name" value="Ig-like_GH2"/>
</dbReference>
<feature type="signal peptide" evidence="5">
    <location>
        <begin position="1"/>
        <end position="22"/>
    </location>
</feature>
<feature type="region of interest" description="Disordered" evidence="4">
    <location>
        <begin position="860"/>
        <end position="881"/>
    </location>
</feature>
<reference evidence="11 12" key="1">
    <citation type="submission" date="2019-01" db="EMBL/GenBank/DDBJ databases">
        <authorList>
            <person name="Chen W.-M."/>
        </authorList>
    </citation>
    <scope>NUCLEOTIDE SEQUENCE [LARGE SCALE GENOMIC DNA]</scope>
    <source>
        <strain evidence="11 12">BBQ-12</strain>
    </source>
</reference>
<dbReference type="InterPro" id="IPR013783">
    <property type="entry name" value="Ig-like_fold"/>
</dbReference>
<dbReference type="InterPro" id="IPR006103">
    <property type="entry name" value="Glyco_hydro_2_cat"/>
</dbReference>
<organism evidence="11 12">
    <name type="scientific">Flavobacterium sufflavum</name>
    <dbReference type="NCBI Taxonomy" id="1921138"/>
    <lineage>
        <taxon>Bacteria</taxon>
        <taxon>Pseudomonadati</taxon>
        <taxon>Bacteroidota</taxon>
        <taxon>Flavobacteriia</taxon>
        <taxon>Flavobacteriales</taxon>
        <taxon>Flavobacteriaceae</taxon>
        <taxon>Flavobacterium</taxon>
    </lineage>
</organism>
<evidence type="ECO:0000256" key="1">
    <source>
        <dbReference type="ARBA" id="ARBA00007401"/>
    </source>
</evidence>
<dbReference type="Gene3D" id="2.60.40.10">
    <property type="entry name" value="Immunoglobulins"/>
    <property type="match status" value="3"/>
</dbReference>
<dbReference type="EMBL" id="SACJ01000002">
    <property type="protein sequence ID" value="RVT78372.1"/>
    <property type="molecule type" value="Genomic_DNA"/>
</dbReference>
<gene>
    <name evidence="11" type="ORF">EOD40_03815</name>
</gene>
<dbReference type="GO" id="GO:0004553">
    <property type="term" value="F:hydrolase activity, hydrolyzing O-glycosyl compounds"/>
    <property type="evidence" value="ECO:0007669"/>
    <property type="project" value="InterPro"/>
</dbReference>
<dbReference type="InterPro" id="IPR017853">
    <property type="entry name" value="GH"/>
</dbReference>
<dbReference type="InterPro" id="IPR008979">
    <property type="entry name" value="Galactose-bd-like_sf"/>
</dbReference>
<dbReference type="Pfam" id="PF02837">
    <property type="entry name" value="Glyco_hydro_2_N"/>
    <property type="match status" value="1"/>
</dbReference>
<evidence type="ECO:0000256" key="2">
    <source>
        <dbReference type="ARBA" id="ARBA00022801"/>
    </source>
</evidence>
<dbReference type="InterPro" id="IPR032311">
    <property type="entry name" value="DUF4982"/>
</dbReference>
<dbReference type="SUPFAM" id="SSF51445">
    <property type="entry name" value="(Trans)glycosidases"/>
    <property type="match status" value="1"/>
</dbReference>
<dbReference type="InterPro" id="IPR036156">
    <property type="entry name" value="Beta-gal/glucu_dom_sf"/>
</dbReference>
<keyword evidence="12" id="KW-1185">Reference proteome</keyword>
<dbReference type="InterPro" id="IPR051913">
    <property type="entry name" value="GH2_Domain-Containing"/>
</dbReference>
<feature type="domain" description="Glycoside hydrolase family 2 catalytic" evidence="7">
    <location>
        <begin position="320"/>
        <end position="457"/>
    </location>
</feature>
<dbReference type="GO" id="GO:0005975">
    <property type="term" value="P:carbohydrate metabolic process"/>
    <property type="evidence" value="ECO:0007669"/>
    <property type="project" value="InterPro"/>
</dbReference>
<dbReference type="Pfam" id="PF02836">
    <property type="entry name" value="Glyco_hydro_2_C"/>
    <property type="match status" value="1"/>
</dbReference>
<sequence>MNLKGVLYALSFVTLLANTVCAQDKKSAREKYNFNYGWKLNVGDVEEAQNTNFNDKLWTNVNLPYSWNQGEAFRLDISHLSTGVAWYRKIFQLPKEAANKKVFIEFEGVRQMGEVYVNGKFAGRHENGAMAFGIDISAFVNPFPQENVIAVKTDNDWRYKEKATGSGFQWNDKNFNANYGGIPKNVFLHIKSKVYQTLPLYSFLGTTGTYVYATDFNIAEKKATVNVSSQVKNEEAKTVSAQLKVSVKDMQGKEVASFLGNAISLAPNEMKDLKASKALQDLNFWSWGYGYLYTVTSELVVDNQSVDKTEIRTGFRKAEFKNGMVYLNDRVIMMHGYAQRTSNEWPSIGMSAPAWLSDYSNSLMVKSNGNLVRWMHITPWKQDVESCDRVGLIQAMPAGDSEKDVEGRRWEQRTELMRDAIIYNRNNPSILFYECGNESISEAHMSEMLAIRNQYDPFGGRAIGSREMLDSKVAEYGGEMLYINKSARIPFWATEYSRDEGLRKYWDEFTTPFHKEGTGGTSHSNVNGTKVTDASAYNHNQDAHAIEDVVRWYDYWEARPGTGDRVSSGGVNIIFSDSNTHYRGQENYRRSGEVDPMRIPKDGFYAHQVIWDGWVDTEKPAVHIIGHWNYEKGVTKDINVVSTAYAVELIVNGKKIGKGVQSKQFLFTFKNVAFQAGSIKAIGYDKSGKAICEDEIKTAGKPFGLKLTSIERPGGMLANANDLAIVEVEVVDNKGNRCPTAMDMINFEVTGQGLFIGGIAQGPDNYIGSKNLPVECGVNRIFVKASDLAGEIKVKATSESLKAAELSIKTVKTDLQKLSLAMPSDNLPSYTAKGPTPNTPSFTKTRNAIKVTAVKADSNQADAEKSFDDNELSEWTNGDGSPKIEYTLEREATINQVVLKLSGWRSKKYPLRISVDEKKVFEGITPTSLGYVTLDVSPTKGKKVQIELMENSKDSNDINLVEITGKVDDGGLKKTNSKTPQLPIVEVEFYEPIDTLNKLTTIK</sequence>
<feature type="chain" id="PRO_5018690434" evidence="5">
    <location>
        <begin position="23"/>
        <end position="1003"/>
    </location>
</feature>
<dbReference type="RefSeq" id="WP_128193578.1">
    <property type="nucleotide sequence ID" value="NZ_SACJ01000002.1"/>
</dbReference>
<dbReference type="InterPro" id="IPR006104">
    <property type="entry name" value="Glyco_hydro_2_N"/>
</dbReference>
<keyword evidence="3" id="KW-0326">Glycosidase</keyword>
<comment type="similarity">
    <text evidence="1">Belongs to the glycosyl hydrolase 2 family.</text>
</comment>
<dbReference type="Proteomes" id="UP000285211">
    <property type="component" value="Unassembled WGS sequence"/>
</dbReference>
<evidence type="ECO:0000259" key="6">
    <source>
        <dbReference type="Pfam" id="PF00703"/>
    </source>
</evidence>
<dbReference type="InterPro" id="IPR040605">
    <property type="entry name" value="Glyco_hydro2_dom5"/>
</dbReference>
<dbReference type="Pfam" id="PF18565">
    <property type="entry name" value="Glyco_hydro2_C5"/>
    <property type="match status" value="1"/>
</dbReference>
<protein>
    <submittedName>
        <fullName evidence="11">Glycoside hydrolase family 2 protein</fullName>
    </submittedName>
</protein>
<evidence type="ECO:0000259" key="7">
    <source>
        <dbReference type="Pfam" id="PF02836"/>
    </source>
</evidence>
<dbReference type="OrthoDB" id="9801077at2"/>
<dbReference type="SUPFAM" id="SSF49303">
    <property type="entry name" value="beta-Galactosidase/glucuronidase domain"/>
    <property type="match status" value="1"/>
</dbReference>
<feature type="domain" description="Glycoside hydrolase family 2" evidence="10">
    <location>
        <begin position="717"/>
        <end position="806"/>
    </location>
</feature>
<name>A0A3S2XKP5_9FLAO</name>